<dbReference type="OrthoDB" id="2122015at2759"/>
<keyword evidence="2" id="KW-0812">Transmembrane</keyword>
<feature type="compositionally biased region" description="Pro residues" evidence="1">
    <location>
        <begin position="22"/>
        <end position="47"/>
    </location>
</feature>
<protein>
    <submittedName>
        <fullName evidence="3">Uncharacterized protein</fullName>
    </submittedName>
</protein>
<evidence type="ECO:0000256" key="2">
    <source>
        <dbReference type="SAM" id="Phobius"/>
    </source>
</evidence>
<dbReference type="GO" id="GO:0005739">
    <property type="term" value="C:mitochondrion"/>
    <property type="evidence" value="ECO:0007669"/>
    <property type="project" value="GOC"/>
</dbReference>
<dbReference type="GO" id="GO:0007008">
    <property type="term" value="P:outer mitochondrial membrane organization"/>
    <property type="evidence" value="ECO:0007669"/>
    <property type="project" value="InterPro"/>
</dbReference>
<dbReference type="Proteomes" id="UP000076842">
    <property type="component" value="Unassembled WGS sequence"/>
</dbReference>
<evidence type="ECO:0000256" key="1">
    <source>
        <dbReference type="SAM" id="MobiDB-lite"/>
    </source>
</evidence>
<name>A0A165K8X3_9BASI</name>
<dbReference type="InParanoid" id="A0A165K8X3"/>
<feature type="transmembrane region" description="Helical" evidence="2">
    <location>
        <begin position="76"/>
        <end position="95"/>
    </location>
</feature>
<keyword evidence="4" id="KW-1185">Reference proteome</keyword>
<proteinExistence type="predicted"/>
<dbReference type="Pfam" id="PF17237">
    <property type="entry name" value="Emr1"/>
    <property type="match status" value="1"/>
</dbReference>
<dbReference type="AlphaFoldDB" id="A0A165K8X3"/>
<reference evidence="3 4" key="1">
    <citation type="journal article" date="2016" name="Mol. Biol. Evol.">
        <title>Comparative Genomics of Early-Diverging Mushroom-Forming Fungi Provides Insights into the Origins of Lignocellulose Decay Capabilities.</title>
        <authorList>
            <person name="Nagy L.G."/>
            <person name="Riley R."/>
            <person name="Tritt A."/>
            <person name="Adam C."/>
            <person name="Daum C."/>
            <person name="Floudas D."/>
            <person name="Sun H."/>
            <person name="Yadav J.S."/>
            <person name="Pangilinan J."/>
            <person name="Larsson K.H."/>
            <person name="Matsuura K."/>
            <person name="Barry K."/>
            <person name="Labutti K."/>
            <person name="Kuo R."/>
            <person name="Ohm R.A."/>
            <person name="Bhattacharya S.S."/>
            <person name="Shirouzu T."/>
            <person name="Yoshinaga Y."/>
            <person name="Martin F.M."/>
            <person name="Grigoriev I.V."/>
            <person name="Hibbett D.S."/>
        </authorList>
    </citation>
    <scope>NUCLEOTIDE SEQUENCE [LARGE SCALE GENOMIC DNA]</scope>
    <source>
        <strain evidence="3 4">HHB12733</strain>
    </source>
</reference>
<evidence type="ECO:0000313" key="3">
    <source>
        <dbReference type="EMBL" id="KZT62836.1"/>
    </source>
</evidence>
<gene>
    <name evidence="3" type="ORF">CALCODRAFT_2327</name>
</gene>
<evidence type="ECO:0000313" key="4">
    <source>
        <dbReference type="Proteomes" id="UP000076842"/>
    </source>
</evidence>
<organism evidence="3 4">
    <name type="scientific">Calocera cornea HHB12733</name>
    <dbReference type="NCBI Taxonomy" id="1353952"/>
    <lineage>
        <taxon>Eukaryota</taxon>
        <taxon>Fungi</taxon>
        <taxon>Dikarya</taxon>
        <taxon>Basidiomycota</taxon>
        <taxon>Agaricomycotina</taxon>
        <taxon>Dacrymycetes</taxon>
        <taxon>Dacrymycetales</taxon>
        <taxon>Dacrymycetaceae</taxon>
        <taxon>Calocera</taxon>
    </lineage>
</organism>
<sequence>MSSSTTSSTITPAHPRHVQTPSRPPPSAPPPPPPPVTPARPPTPPTSRIPITPSILRNIFASSRSLHEERAISRIAFFRFAGFILSCLGIAWLGASKWKLGTLIRLPDAVPALGP</sequence>
<keyword evidence="2" id="KW-0472">Membrane</keyword>
<keyword evidence="2" id="KW-1133">Transmembrane helix</keyword>
<dbReference type="EMBL" id="KV423914">
    <property type="protein sequence ID" value="KZT62836.1"/>
    <property type="molecule type" value="Genomic_DNA"/>
</dbReference>
<accession>A0A165K8X3</accession>
<dbReference type="InterPro" id="IPR035195">
    <property type="entry name" value="Emr1"/>
</dbReference>
<feature type="region of interest" description="Disordered" evidence="1">
    <location>
        <begin position="1"/>
        <end position="50"/>
    </location>
</feature>